<evidence type="ECO:0000313" key="3">
    <source>
        <dbReference type="Proteomes" id="UP001215280"/>
    </source>
</evidence>
<proteinExistence type="predicted"/>
<protein>
    <recommendedName>
        <fullName evidence="1">BTB domain-containing protein</fullName>
    </recommendedName>
</protein>
<dbReference type="SUPFAM" id="SSF54695">
    <property type="entry name" value="POZ domain"/>
    <property type="match status" value="1"/>
</dbReference>
<keyword evidence="3" id="KW-1185">Reference proteome</keyword>
<evidence type="ECO:0000313" key="2">
    <source>
        <dbReference type="EMBL" id="KAJ7776040.1"/>
    </source>
</evidence>
<accession>A0AAD7K3M6</accession>
<organism evidence="2 3">
    <name type="scientific">Mycena maculata</name>
    <dbReference type="NCBI Taxonomy" id="230809"/>
    <lineage>
        <taxon>Eukaryota</taxon>
        <taxon>Fungi</taxon>
        <taxon>Dikarya</taxon>
        <taxon>Basidiomycota</taxon>
        <taxon>Agaricomycotina</taxon>
        <taxon>Agaricomycetes</taxon>
        <taxon>Agaricomycetidae</taxon>
        <taxon>Agaricales</taxon>
        <taxon>Marasmiineae</taxon>
        <taxon>Mycenaceae</taxon>
        <taxon>Mycena</taxon>
    </lineage>
</organism>
<evidence type="ECO:0000259" key="1">
    <source>
        <dbReference type="PROSITE" id="PS50097"/>
    </source>
</evidence>
<comment type="caution">
    <text evidence="2">The sequence shown here is derived from an EMBL/GenBank/DDBJ whole genome shotgun (WGS) entry which is preliminary data.</text>
</comment>
<dbReference type="InterPro" id="IPR000210">
    <property type="entry name" value="BTB/POZ_dom"/>
</dbReference>
<dbReference type="Proteomes" id="UP001215280">
    <property type="component" value="Unassembled WGS sequence"/>
</dbReference>
<dbReference type="Pfam" id="PF00651">
    <property type="entry name" value="BTB"/>
    <property type="match status" value="1"/>
</dbReference>
<dbReference type="CDD" id="cd18186">
    <property type="entry name" value="BTB_POZ_ZBTB_KLHL-like"/>
    <property type="match status" value="1"/>
</dbReference>
<reference evidence="2" key="1">
    <citation type="submission" date="2023-03" db="EMBL/GenBank/DDBJ databases">
        <title>Massive genome expansion in bonnet fungi (Mycena s.s.) driven by repeated elements and novel gene families across ecological guilds.</title>
        <authorList>
            <consortium name="Lawrence Berkeley National Laboratory"/>
            <person name="Harder C.B."/>
            <person name="Miyauchi S."/>
            <person name="Viragh M."/>
            <person name="Kuo A."/>
            <person name="Thoen E."/>
            <person name="Andreopoulos B."/>
            <person name="Lu D."/>
            <person name="Skrede I."/>
            <person name="Drula E."/>
            <person name="Henrissat B."/>
            <person name="Morin E."/>
            <person name="Kohler A."/>
            <person name="Barry K."/>
            <person name="LaButti K."/>
            <person name="Morin E."/>
            <person name="Salamov A."/>
            <person name="Lipzen A."/>
            <person name="Mereny Z."/>
            <person name="Hegedus B."/>
            <person name="Baldrian P."/>
            <person name="Stursova M."/>
            <person name="Weitz H."/>
            <person name="Taylor A."/>
            <person name="Grigoriev I.V."/>
            <person name="Nagy L.G."/>
            <person name="Martin F."/>
            <person name="Kauserud H."/>
        </authorList>
    </citation>
    <scope>NUCLEOTIDE SEQUENCE</scope>
    <source>
        <strain evidence="2">CBHHK188m</strain>
    </source>
</reference>
<dbReference type="EMBL" id="JARJLG010000013">
    <property type="protein sequence ID" value="KAJ7776040.1"/>
    <property type="molecule type" value="Genomic_DNA"/>
</dbReference>
<sequence>MSDASPKPSTHRFVPHAPFDDTGADVILRSSDGIDFHVHRLVLSLASPFFKDMFTLPQPNSEPDYTKPDTPVILMSESALVLDRALRFWYPGAEPTLEALIPKYDIHFIIPLAKSRLRGHLEEDPVGVFAIACGHQWKDLALQATKSSLRLPIRAFELPRLPQLRHVTAETYHTLLHYHSECSRVASEATLSLRWATPHIIPGHGCEDPMETCPVDDTIWVFHDHSKKSIVKWFSDYLKVLTERLVRSPVARLDDPKLLSVVVKQLAQCRDCRKRGFAQLMKFSDILKTHIETRIKSVRALGLI</sequence>
<gene>
    <name evidence="2" type="ORF">DFH07DRAFT_732034</name>
</gene>
<dbReference type="PROSITE" id="PS50097">
    <property type="entry name" value="BTB"/>
    <property type="match status" value="1"/>
</dbReference>
<feature type="domain" description="BTB" evidence="1">
    <location>
        <begin position="24"/>
        <end position="92"/>
    </location>
</feature>
<dbReference type="Gene3D" id="3.30.710.10">
    <property type="entry name" value="Potassium Channel Kv1.1, Chain A"/>
    <property type="match status" value="1"/>
</dbReference>
<dbReference type="AlphaFoldDB" id="A0AAD7K3M6"/>
<name>A0AAD7K3M6_9AGAR</name>
<dbReference type="InterPro" id="IPR011333">
    <property type="entry name" value="SKP1/BTB/POZ_sf"/>
</dbReference>
<dbReference type="SMART" id="SM00225">
    <property type="entry name" value="BTB"/>
    <property type="match status" value="1"/>
</dbReference>